<dbReference type="Pfam" id="PF07238">
    <property type="entry name" value="PilZ"/>
    <property type="match status" value="1"/>
</dbReference>
<proteinExistence type="predicted"/>
<name>A0A967C9B4_9PROT</name>
<reference evidence="2" key="1">
    <citation type="submission" date="2020-03" db="EMBL/GenBank/DDBJ databases">
        <title>Genome of Pelagibius litoralis DSM 21314T.</title>
        <authorList>
            <person name="Wang G."/>
        </authorList>
    </citation>
    <scope>NUCLEOTIDE SEQUENCE</scope>
    <source>
        <strain evidence="2">DSM 21314</strain>
    </source>
</reference>
<evidence type="ECO:0000313" key="2">
    <source>
        <dbReference type="EMBL" id="NIA68977.1"/>
    </source>
</evidence>
<comment type="caution">
    <text evidence="2">The sequence shown here is derived from an EMBL/GenBank/DDBJ whole genome shotgun (WGS) entry which is preliminary data.</text>
</comment>
<dbReference type="InterPro" id="IPR009875">
    <property type="entry name" value="PilZ_domain"/>
</dbReference>
<dbReference type="Gene3D" id="2.40.10.220">
    <property type="entry name" value="predicted glycosyltransferase like domains"/>
    <property type="match status" value="1"/>
</dbReference>
<feature type="domain" description="PilZ" evidence="1">
    <location>
        <begin position="14"/>
        <end position="104"/>
    </location>
</feature>
<gene>
    <name evidence="2" type="ORF">HBA54_10265</name>
</gene>
<keyword evidence="3" id="KW-1185">Reference proteome</keyword>
<sequence>MSSKVGPEHLRDFERRRSLRFVLPRQETITLTAAGKCYQGILEDVSIGGAKLRFADETPPPVDVSVEHAEAGEILGTCMWHDGECMGIAFTLTDSALRLISHCLRQGIPNNRVSAA</sequence>
<evidence type="ECO:0000259" key="1">
    <source>
        <dbReference type="Pfam" id="PF07238"/>
    </source>
</evidence>
<organism evidence="2 3">
    <name type="scientific">Pelagibius litoralis</name>
    <dbReference type="NCBI Taxonomy" id="374515"/>
    <lineage>
        <taxon>Bacteria</taxon>
        <taxon>Pseudomonadati</taxon>
        <taxon>Pseudomonadota</taxon>
        <taxon>Alphaproteobacteria</taxon>
        <taxon>Rhodospirillales</taxon>
        <taxon>Rhodovibrionaceae</taxon>
        <taxon>Pelagibius</taxon>
    </lineage>
</organism>
<dbReference type="AlphaFoldDB" id="A0A967C9B4"/>
<protein>
    <submittedName>
        <fullName evidence="2">PilZ domain-containing protein</fullName>
    </submittedName>
</protein>
<accession>A0A967C9B4</accession>
<evidence type="ECO:0000313" key="3">
    <source>
        <dbReference type="Proteomes" id="UP000761264"/>
    </source>
</evidence>
<dbReference type="RefSeq" id="WP_167224086.1">
    <property type="nucleotide sequence ID" value="NZ_JAAQPH010000006.1"/>
</dbReference>
<dbReference type="EMBL" id="JAAQPH010000006">
    <property type="protein sequence ID" value="NIA68977.1"/>
    <property type="molecule type" value="Genomic_DNA"/>
</dbReference>
<dbReference type="SUPFAM" id="SSF141371">
    <property type="entry name" value="PilZ domain-like"/>
    <property type="match status" value="1"/>
</dbReference>
<dbReference type="Proteomes" id="UP000761264">
    <property type="component" value="Unassembled WGS sequence"/>
</dbReference>
<dbReference type="GO" id="GO:0035438">
    <property type="term" value="F:cyclic-di-GMP binding"/>
    <property type="evidence" value="ECO:0007669"/>
    <property type="project" value="InterPro"/>
</dbReference>